<dbReference type="AlphaFoldDB" id="A0A0S4LPJ9"/>
<sequence>MKEFISDDDLQTFEEWLRYQALDTSMMTTEELATWQCCFEETQKQRAASSDAGLMNLKAVPGESKFAVGVREGTDLFLVLWVRRNQQGEYCILKPMRDRPVNLHGSSHSDGTLHHRIVRQKFLSDHKSTAFPIMNGFTPKETGAIFNPTAFTGIVEVASGILGPRHGCIGVSLAEPGFRLPDYTWAYQVLSQTVFREVSPHVVVSIMRKKSSC</sequence>
<organism evidence="1 2">
    <name type="scientific">Candidatus Nitrospira nitrosa</name>
    <dbReference type="NCBI Taxonomy" id="1742972"/>
    <lineage>
        <taxon>Bacteria</taxon>
        <taxon>Pseudomonadati</taxon>
        <taxon>Nitrospirota</taxon>
        <taxon>Nitrospiria</taxon>
        <taxon>Nitrospirales</taxon>
        <taxon>Nitrospiraceae</taxon>
        <taxon>Nitrospira</taxon>
    </lineage>
</organism>
<keyword evidence="2" id="KW-1185">Reference proteome</keyword>
<dbReference type="STRING" id="1742972.COMA1_30364"/>
<gene>
    <name evidence="1" type="ORF">COMA1_30364</name>
</gene>
<evidence type="ECO:0000313" key="1">
    <source>
        <dbReference type="EMBL" id="CUS37010.1"/>
    </source>
</evidence>
<proteinExistence type="predicted"/>
<name>A0A0S4LPJ9_9BACT</name>
<accession>A0A0S4LPJ9</accession>
<dbReference type="EMBL" id="CZQA01000009">
    <property type="protein sequence ID" value="CUS37010.1"/>
    <property type="molecule type" value="Genomic_DNA"/>
</dbReference>
<reference evidence="1 2" key="1">
    <citation type="submission" date="2015-10" db="EMBL/GenBank/DDBJ databases">
        <authorList>
            <person name="Gilbert D.G."/>
        </authorList>
    </citation>
    <scope>NUCLEOTIDE SEQUENCE [LARGE SCALE GENOMIC DNA]</scope>
    <source>
        <strain evidence="1">COMA1</strain>
    </source>
</reference>
<dbReference type="Proteomes" id="UP000199032">
    <property type="component" value="Unassembled WGS sequence"/>
</dbReference>
<evidence type="ECO:0000313" key="2">
    <source>
        <dbReference type="Proteomes" id="UP000199032"/>
    </source>
</evidence>
<protein>
    <submittedName>
        <fullName evidence="1">Uncharacterized protein</fullName>
    </submittedName>
</protein>